<evidence type="ECO:0000256" key="2">
    <source>
        <dbReference type="ARBA" id="ARBA00008066"/>
    </source>
</evidence>
<name>A0A067N7K9_PLEO1</name>
<dbReference type="AlphaFoldDB" id="A0A067N7K9"/>
<sequence>MSDQPHSDLKIDGLSAVSVVSRTDETLENGDLGAIFSKQRALENGHEIRYRSCSWQKTAALLFSEYICLAILSFPWSFSILGMVPGVIVTVAVAAVVQYTSLILWRFCLVHPEVRDVCDIGQILFGGSKFGYYFTAVMFILNNTFIQALHCIVGALLLNTLSGSALCTVAFSAITAITCCLVSLPRTLSQLSILGVFSAVTMGIAVLLAIVFSGTQSEPFGFTGEAPIVTAFPVAGTTYVAGMSAFLNIAYTFIGQITLPSFIAEMEDPRDFPKALWAVTICEIIVFTLCGALMYHFVGNQYMTAPAFGSLQPTLKKIAFCFAIPTIVYLGSLYSSVSARFVFFRLFKNSEHRHSNTAVGWIAWTSIISVTWVFAFIIAEIIPFFSDMLSLMSSLFDGWFGFIYWGLAYLTLHPPGARWKGLSRTVETLFNYCLIIFGVYVLSAGTYVSVQSIINSYRANAVGGVFTCASNAL</sequence>
<keyword evidence="3 6" id="KW-0812">Transmembrane</keyword>
<protein>
    <recommendedName>
        <fullName evidence="7">Amino acid transporter transmembrane domain-containing protein</fullName>
    </recommendedName>
</protein>
<dbReference type="Proteomes" id="UP000027073">
    <property type="component" value="Unassembled WGS sequence"/>
</dbReference>
<gene>
    <name evidence="8" type="ORF">PLEOSDRAFT_36811</name>
</gene>
<keyword evidence="4 6" id="KW-1133">Transmembrane helix</keyword>
<organism evidence="8 9">
    <name type="scientific">Pleurotus ostreatus (strain PC15)</name>
    <name type="common">Oyster mushroom</name>
    <dbReference type="NCBI Taxonomy" id="1137138"/>
    <lineage>
        <taxon>Eukaryota</taxon>
        <taxon>Fungi</taxon>
        <taxon>Dikarya</taxon>
        <taxon>Basidiomycota</taxon>
        <taxon>Agaricomycotina</taxon>
        <taxon>Agaricomycetes</taxon>
        <taxon>Agaricomycetidae</taxon>
        <taxon>Agaricales</taxon>
        <taxon>Pleurotineae</taxon>
        <taxon>Pleurotaceae</taxon>
        <taxon>Pleurotus</taxon>
    </lineage>
</organism>
<evidence type="ECO:0000256" key="3">
    <source>
        <dbReference type="ARBA" id="ARBA00022692"/>
    </source>
</evidence>
<evidence type="ECO:0000259" key="7">
    <source>
        <dbReference type="Pfam" id="PF01490"/>
    </source>
</evidence>
<evidence type="ECO:0000313" key="9">
    <source>
        <dbReference type="Proteomes" id="UP000027073"/>
    </source>
</evidence>
<keyword evidence="5 6" id="KW-0472">Membrane</keyword>
<reference evidence="9" key="1">
    <citation type="journal article" date="2014" name="Proc. Natl. Acad. Sci. U.S.A.">
        <title>Extensive sampling of basidiomycete genomes demonstrates inadequacy of the white-rot/brown-rot paradigm for wood decay fungi.</title>
        <authorList>
            <person name="Riley R."/>
            <person name="Salamov A.A."/>
            <person name="Brown D.W."/>
            <person name="Nagy L.G."/>
            <person name="Floudas D."/>
            <person name="Held B.W."/>
            <person name="Levasseur A."/>
            <person name="Lombard V."/>
            <person name="Morin E."/>
            <person name="Otillar R."/>
            <person name="Lindquist E.A."/>
            <person name="Sun H."/>
            <person name="LaButti K.M."/>
            <person name="Schmutz J."/>
            <person name="Jabbour D."/>
            <person name="Luo H."/>
            <person name="Baker S.E."/>
            <person name="Pisabarro A.G."/>
            <person name="Walton J.D."/>
            <person name="Blanchette R.A."/>
            <person name="Henrissat B."/>
            <person name="Martin F."/>
            <person name="Cullen D."/>
            <person name="Hibbett D.S."/>
            <person name="Grigoriev I.V."/>
        </authorList>
    </citation>
    <scope>NUCLEOTIDE SEQUENCE [LARGE SCALE GENOMIC DNA]</scope>
    <source>
        <strain evidence="9">PC15</strain>
    </source>
</reference>
<feature type="transmembrane region" description="Helical" evidence="6">
    <location>
        <begin position="317"/>
        <end position="337"/>
    </location>
</feature>
<comment type="subcellular location">
    <subcellularLocation>
        <location evidence="1">Membrane</location>
        <topology evidence="1">Multi-pass membrane protein</topology>
    </subcellularLocation>
</comment>
<dbReference type="OrthoDB" id="294730at2759"/>
<dbReference type="PANTHER" id="PTHR22950">
    <property type="entry name" value="AMINO ACID TRANSPORTER"/>
    <property type="match status" value="1"/>
</dbReference>
<dbReference type="GO" id="GO:0015179">
    <property type="term" value="F:L-amino acid transmembrane transporter activity"/>
    <property type="evidence" value="ECO:0007669"/>
    <property type="project" value="TreeGrafter"/>
</dbReference>
<comment type="similarity">
    <text evidence="2">Belongs to the amino acid/polyamine transporter 2 family.</text>
</comment>
<feature type="transmembrane region" description="Helical" evidence="6">
    <location>
        <begin position="84"/>
        <end position="109"/>
    </location>
</feature>
<evidence type="ECO:0000256" key="1">
    <source>
        <dbReference type="ARBA" id="ARBA00004141"/>
    </source>
</evidence>
<feature type="transmembrane region" description="Helical" evidence="6">
    <location>
        <begin position="191"/>
        <end position="212"/>
    </location>
</feature>
<feature type="transmembrane region" description="Helical" evidence="6">
    <location>
        <begin position="163"/>
        <end position="184"/>
    </location>
</feature>
<evidence type="ECO:0000313" key="8">
    <source>
        <dbReference type="EMBL" id="KDQ22945.1"/>
    </source>
</evidence>
<feature type="transmembrane region" description="Helical" evidence="6">
    <location>
        <begin position="232"/>
        <end position="254"/>
    </location>
</feature>
<dbReference type="FunFam" id="1.20.1740.10:FF:000039">
    <property type="entry name" value="Neutral amino acid transporter (Eurofung)"/>
    <property type="match status" value="1"/>
</dbReference>
<feature type="transmembrane region" description="Helical" evidence="6">
    <location>
        <begin position="429"/>
        <end position="450"/>
    </location>
</feature>
<evidence type="ECO:0000256" key="4">
    <source>
        <dbReference type="ARBA" id="ARBA00022989"/>
    </source>
</evidence>
<feature type="domain" description="Amino acid transporter transmembrane" evidence="7">
    <location>
        <begin position="53"/>
        <end position="450"/>
    </location>
</feature>
<dbReference type="InParanoid" id="A0A067N7K9"/>
<evidence type="ECO:0000256" key="5">
    <source>
        <dbReference type="ARBA" id="ARBA00023136"/>
    </source>
</evidence>
<dbReference type="EMBL" id="KL198014">
    <property type="protein sequence ID" value="KDQ22945.1"/>
    <property type="molecule type" value="Genomic_DNA"/>
</dbReference>
<dbReference type="Pfam" id="PF01490">
    <property type="entry name" value="Aa_trans"/>
    <property type="match status" value="1"/>
</dbReference>
<proteinExistence type="inferred from homology"/>
<feature type="transmembrane region" description="Helical" evidence="6">
    <location>
        <begin position="130"/>
        <end position="157"/>
    </location>
</feature>
<dbReference type="STRING" id="1137138.A0A067N7K9"/>
<dbReference type="PANTHER" id="PTHR22950:SF20">
    <property type="entry name" value="AMINO ACID TRANSPORTER (EUROFUNG)"/>
    <property type="match status" value="1"/>
</dbReference>
<feature type="transmembrane region" description="Helical" evidence="6">
    <location>
        <begin position="275"/>
        <end position="297"/>
    </location>
</feature>
<feature type="transmembrane region" description="Helical" evidence="6">
    <location>
        <begin position="59"/>
        <end position="78"/>
    </location>
</feature>
<dbReference type="InterPro" id="IPR013057">
    <property type="entry name" value="AA_transpt_TM"/>
</dbReference>
<dbReference type="GO" id="GO:0016020">
    <property type="term" value="C:membrane"/>
    <property type="evidence" value="ECO:0007669"/>
    <property type="project" value="UniProtKB-SubCell"/>
</dbReference>
<feature type="transmembrane region" description="Helical" evidence="6">
    <location>
        <begin position="399"/>
        <end position="417"/>
    </location>
</feature>
<dbReference type="HOGENOM" id="CLU_027816_0_1_1"/>
<accession>A0A067N7K9</accession>
<evidence type="ECO:0000256" key="6">
    <source>
        <dbReference type="SAM" id="Phobius"/>
    </source>
</evidence>
<dbReference type="VEuPathDB" id="FungiDB:PLEOSDRAFT_36811"/>
<feature type="transmembrane region" description="Helical" evidence="6">
    <location>
        <begin position="358"/>
        <end position="379"/>
    </location>
</feature>